<dbReference type="EMBL" id="MFQZ01000003">
    <property type="protein sequence ID" value="OGH88347.1"/>
    <property type="molecule type" value="Genomic_DNA"/>
</dbReference>
<comment type="caution">
    <text evidence="2">The sequence shown here is derived from an EMBL/GenBank/DDBJ whole genome shotgun (WGS) entry which is preliminary data.</text>
</comment>
<proteinExistence type="predicted"/>
<gene>
    <name evidence="2" type="ORF">A3J93_04815</name>
</gene>
<feature type="region of interest" description="Disordered" evidence="1">
    <location>
        <begin position="1"/>
        <end position="28"/>
    </location>
</feature>
<reference evidence="2 3" key="1">
    <citation type="journal article" date="2016" name="Nat. Commun.">
        <title>Thousands of microbial genomes shed light on interconnected biogeochemical processes in an aquifer system.</title>
        <authorList>
            <person name="Anantharaman K."/>
            <person name="Brown C.T."/>
            <person name="Hug L.A."/>
            <person name="Sharon I."/>
            <person name="Castelle C.J."/>
            <person name="Probst A.J."/>
            <person name="Thomas B.C."/>
            <person name="Singh A."/>
            <person name="Wilkins M.J."/>
            <person name="Karaoz U."/>
            <person name="Brodie E.L."/>
            <person name="Williams K.H."/>
            <person name="Hubbard S.S."/>
            <person name="Banfield J.F."/>
        </authorList>
    </citation>
    <scope>NUCLEOTIDE SEQUENCE [LARGE SCALE GENOMIC DNA]</scope>
</reference>
<sequence length="123" mass="14044">MWPFSTPKPKLDPKADPKPDPYKLNIKTGNNQLRSGRYGIEHKIAEQMYALRHETFANISPANRQFIVDLITKHAKLLPAGTGFGRSLRLRMKEEVERARLAGKISLVDKKDFIKIIDKLPHA</sequence>
<evidence type="ECO:0000313" key="2">
    <source>
        <dbReference type="EMBL" id="OGH88347.1"/>
    </source>
</evidence>
<organism evidence="2 3">
    <name type="scientific">Candidatus Magasanikbacteria bacterium RIFOXYC2_FULL_42_28</name>
    <dbReference type="NCBI Taxonomy" id="1798704"/>
    <lineage>
        <taxon>Bacteria</taxon>
        <taxon>Candidatus Magasanikiibacteriota</taxon>
    </lineage>
</organism>
<dbReference type="STRING" id="1798704.A3J93_04815"/>
<name>A0A1F6NWP4_9BACT</name>
<dbReference type="AlphaFoldDB" id="A0A1F6NWP4"/>
<evidence type="ECO:0000313" key="3">
    <source>
        <dbReference type="Proteomes" id="UP000177907"/>
    </source>
</evidence>
<protein>
    <submittedName>
        <fullName evidence="2">Uncharacterized protein</fullName>
    </submittedName>
</protein>
<accession>A0A1F6NWP4</accession>
<feature type="compositionally biased region" description="Basic and acidic residues" evidence="1">
    <location>
        <begin position="9"/>
        <end position="21"/>
    </location>
</feature>
<dbReference type="Proteomes" id="UP000177907">
    <property type="component" value="Unassembled WGS sequence"/>
</dbReference>
<evidence type="ECO:0000256" key="1">
    <source>
        <dbReference type="SAM" id="MobiDB-lite"/>
    </source>
</evidence>